<protein>
    <submittedName>
        <fullName evidence="1">Uncharacterized protein</fullName>
    </submittedName>
</protein>
<comment type="caution">
    <text evidence="1">The sequence shown here is derived from an EMBL/GenBank/DDBJ whole genome shotgun (WGS) entry which is preliminary data.</text>
</comment>
<reference evidence="1" key="1">
    <citation type="submission" date="2019-08" db="EMBL/GenBank/DDBJ databases">
        <authorList>
            <person name="Kucharzyk K."/>
            <person name="Murdoch R.W."/>
            <person name="Higgins S."/>
            <person name="Loffler F."/>
        </authorList>
    </citation>
    <scope>NUCLEOTIDE SEQUENCE</scope>
</reference>
<proteinExistence type="predicted"/>
<dbReference type="EMBL" id="VSSQ01014411">
    <property type="protein sequence ID" value="MPM53598.1"/>
    <property type="molecule type" value="Genomic_DNA"/>
</dbReference>
<name>A0A645ALI6_9ZZZZ</name>
<accession>A0A645ALI6</accession>
<gene>
    <name evidence="1" type="ORF">SDC9_100366</name>
</gene>
<organism evidence="1">
    <name type="scientific">bioreactor metagenome</name>
    <dbReference type="NCBI Taxonomy" id="1076179"/>
    <lineage>
        <taxon>unclassified sequences</taxon>
        <taxon>metagenomes</taxon>
        <taxon>ecological metagenomes</taxon>
    </lineage>
</organism>
<evidence type="ECO:0000313" key="1">
    <source>
        <dbReference type="EMBL" id="MPM53598.1"/>
    </source>
</evidence>
<dbReference type="AlphaFoldDB" id="A0A645ALI6"/>
<sequence>MQKAEAVLVVAFHVAPVGGAHKRQAVLLFQPDGQHSRRKDKVRMHHVVGVRFEVLFQKEPRRDQVGHLFPGVADERLGAQALDAVHLHSVHDFVLRQVFIGHGDHADFMPARSQMPRKVRRNRRSASADGRVFVVQHQYLHVFAFLIRDDRDNSLIAYFCSGDAESKTSRILYDLSFVVSR</sequence>